<evidence type="ECO:0000256" key="10">
    <source>
        <dbReference type="ARBA" id="ARBA00023128"/>
    </source>
</evidence>
<dbReference type="GO" id="GO:0000309">
    <property type="term" value="F:nicotinamide-nucleotide adenylyltransferase activity"/>
    <property type="evidence" value="ECO:0007669"/>
    <property type="project" value="UniProtKB-EC"/>
</dbReference>
<dbReference type="EMBL" id="CALNXJ010000036">
    <property type="protein sequence ID" value="CAH3142016.1"/>
    <property type="molecule type" value="Genomic_DNA"/>
</dbReference>
<keyword evidence="8 12" id="KW-0067">ATP-binding</keyword>
<dbReference type="AlphaFoldDB" id="A0AAU9XBU5"/>
<dbReference type="GO" id="GO:0004515">
    <property type="term" value="F:nicotinate-nucleotide adenylyltransferase activity"/>
    <property type="evidence" value="ECO:0007669"/>
    <property type="project" value="UniProtKB-EC"/>
</dbReference>
<keyword evidence="4 12" id="KW-0662">Pyridine nucleotide biosynthesis</keyword>
<dbReference type="InterPro" id="IPR004821">
    <property type="entry name" value="Cyt_trans-like"/>
</dbReference>
<keyword evidence="6 12" id="KW-0548">Nucleotidyltransferase</keyword>
<evidence type="ECO:0000313" key="15">
    <source>
        <dbReference type="Proteomes" id="UP001159428"/>
    </source>
</evidence>
<dbReference type="EC" id="2.7.7.1" evidence="12"/>
<evidence type="ECO:0000256" key="1">
    <source>
        <dbReference type="ARBA" id="ARBA00001946"/>
    </source>
</evidence>
<evidence type="ECO:0000256" key="7">
    <source>
        <dbReference type="ARBA" id="ARBA00022741"/>
    </source>
</evidence>
<dbReference type="GO" id="GO:0005759">
    <property type="term" value="C:mitochondrial matrix"/>
    <property type="evidence" value="ECO:0007669"/>
    <property type="project" value="UniProtKB-ARBA"/>
</dbReference>
<comment type="similarity">
    <text evidence="12">Belongs to the eukaryotic NMN adenylyltransferase family.</text>
</comment>
<dbReference type="Proteomes" id="UP001159428">
    <property type="component" value="Unassembled WGS sequence"/>
</dbReference>
<evidence type="ECO:0000256" key="12">
    <source>
        <dbReference type="RuleBase" id="RU362021"/>
    </source>
</evidence>
<comment type="cofactor">
    <cofactor evidence="1">
        <name>Mg(2+)</name>
        <dbReference type="ChEBI" id="CHEBI:18420"/>
    </cofactor>
</comment>
<dbReference type="SUPFAM" id="SSF52374">
    <property type="entry name" value="Nucleotidylyl transferase"/>
    <property type="match status" value="1"/>
</dbReference>
<dbReference type="InterPro" id="IPR051182">
    <property type="entry name" value="Euk_NMN_adenylyltrnsfrase"/>
</dbReference>
<dbReference type="InterPro" id="IPR014729">
    <property type="entry name" value="Rossmann-like_a/b/a_fold"/>
</dbReference>
<proteinExistence type="inferred from homology"/>
<evidence type="ECO:0000256" key="5">
    <source>
        <dbReference type="ARBA" id="ARBA00022679"/>
    </source>
</evidence>
<dbReference type="EC" id="2.7.7.18" evidence="12"/>
<evidence type="ECO:0000256" key="9">
    <source>
        <dbReference type="ARBA" id="ARBA00023027"/>
    </source>
</evidence>
<comment type="subcellular location">
    <subcellularLocation>
        <location evidence="2">Mitochondrion</location>
    </subcellularLocation>
</comment>
<evidence type="ECO:0000313" key="14">
    <source>
        <dbReference type="EMBL" id="CAH3142016.1"/>
    </source>
</evidence>
<gene>
    <name evidence="14" type="ORF">PMEA_00019899</name>
</gene>
<protein>
    <recommendedName>
        <fullName evidence="12">Nicotinamide-nucleotide adenylyltransferase</fullName>
        <ecNumber evidence="12">2.7.7.1</ecNumber>
        <ecNumber evidence="12">2.7.7.18</ecNumber>
    </recommendedName>
</protein>
<keyword evidence="9 12" id="KW-0520">NAD</keyword>
<evidence type="ECO:0000256" key="6">
    <source>
        <dbReference type="ARBA" id="ARBA00022695"/>
    </source>
</evidence>
<dbReference type="GO" id="GO:0009435">
    <property type="term" value="P:NAD+ biosynthetic process"/>
    <property type="evidence" value="ECO:0007669"/>
    <property type="project" value="InterPro"/>
</dbReference>
<organism evidence="14 15">
    <name type="scientific">Pocillopora meandrina</name>
    <dbReference type="NCBI Taxonomy" id="46732"/>
    <lineage>
        <taxon>Eukaryota</taxon>
        <taxon>Metazoa</taxon>
        <taxon>Cnidaria</taxon>
        <taxon>Anthozoa</taxon>
        <taxon>Hexacorallia</taxon>
        <taxon>Scleractinia</taxon>
        <taxon>Astrocoeniina</taxon>
        <taxon>Pocilloporidae</taxon>
        <taxon>Pocillopora</taxon>
    </lineage>
</organism>
<keyword evidence="15" id="KW-1185">Reference proteome</keyword>
<dbReference type="PANTHER" id="PTHR12039:SF0">
    <property type="entry name" value="NICOTINAMIDE-NUCLEOTIDE ADENYLYLTRANSFERASE"/>
    <property type="match status" value="1"/>
</dbReference>
<dbReference type="InterPro" id="IPR005248">
    <property type="entry name" value="NadD/NMNAT"/>
</dbReference>
<reference evidence="14 15" key="1">
    <citation type="submission" date="2022-05" db="EMBL/GenBank/DDBJ databases">
        <authorList>
            <consortium name="Genoscope - CEA"/>
            <person name="William W."/>
        </authorList>
    </citation>
    <scope>NUCLEOTIDE SEQUENCE [LARGE SCALE GENOMIC DNA]</scope>
</reference>
<comment type="function">
    <text evidence="11">Catalyzes the formation of NAD(+) from nicotinamide mononucleotide (NMN) and ATP. Can also use the deamidated form; nicotinic acid mononucleotide (NaMN) as substrate with the same efficiency. Can use triazofurin monophosphate (TrMP) as substrate. Can also use GTP and ITP as nucleotide donors. Also catalyzes the reverse reaction, i.e. the pyrophosphorolytic cleavage of NAD(+). For the pyrophosphorolytic activity, can use NAD(+), NADH, NaAD, nicotinic acid adenine dinucleotide phosphate (NHD), nicotinamide guanine dinucleotide (NGD) as substrates. Fails to cleave phosphorylated dinucleotides NADP(+), NADPH and NaADP(+). Protects against axonal degeneration following injury. May be involved in the maintenance of axonal integrity. Also functions as a stress-response chaperone protein that prevents toxic aggregation of proteins; this function may be independent of its NAD(+) synthesis activity.</text>
</comment>
<keyword evidence="7 12" id="KW-0547">Nucleotide-binding</keyword>
<evidence type="ECO:0000256" key="4">
    <source>
        <dbReference type="ARBA" id="ARBA00022642"/>
    </source>
</evidence>
<comment type="subunit">
    <text evidence="3">Homotetramer.</text>
</comment>
<evidence type="ECO:0000256" key="8">
    <source>
        <dbReference type="ARBA" id="ARBA00022840"/>
    </source>
</evidence>
<sequence length="275" mass="31121">MEKAIEITLDNCIDPSSPRTAGRQQRHKNIPADTPSAYWKRAIYLPFQDHLVTEVNEKLMVPLPGLQAQLLIPEIARDALLKTGIYTVVQGILSPVNDGYKKKGLIESEHRIQMCRLGVQTSDWISVDNWESEQAGWTRTAKVVKHVAEDVVTKFPGNLQYTVVPPTVKLLCGADWLEALAEPNIWADEDVSKIVGKHGLVVISRVGFNPESFIYESDVLTKYINNIHIVTDWISNDVSSTKVRRALRRSESVKYLIPDPVIDYIKENKLYFPTK</sequence>
<comment type="pathway">
    <text evidence="12">Cofactor biosynthesis; NAD(+) biosynthesis; NAD(+) from nicotinamide D-ribonucleotide: step 1/1.</text>
</comment>
<dbReference type="Gene3D" id="3.40.50.620">
    <property type="entry name" value="HUPs"/>
    <property type="match status" value="1"/>
</dbReference>
<keyword evidence="5 12" id="KW-0808">Transferase</keyword>
<comment type="catalytic activity">
    <reaction evidence="12">
        <text>beta-nicotinamide D-ribonucleotide + ATP + H(+) = diphosphate + NAD(+)</text>
        <dbReference type="Rhea" id="RHEA:21360"/>
        <dbReference type="ChEBI" id="CHEBI:14649"/>
        <dbReference type="ChEBI" id="CHEBI:15378"/>
        <dbReference type="ChEBI" id="CHEBI:30616"/>
        <dbReference type="ChEBI" id="CHEBI:33019"/>
        <dbReference type="ChEBI" id="CHEBI:57540"/>
        <dbReference type="EC" id="2.7.7.1"/>
    </reaction>
</comment>
<evidence type="ECO:0000259" key="13">
    <source>
        <dbReference type="Pfam" id="PF01467"/>
    </source>
</evidence>
<evidence type="ECO:0000256" key="11">
    <source>
        <dbReference type="ARBA" id="ARBA00093425"/>
    </source>
</evidence>
<comment type="catalytic activity">
    <reaction evidence="12">
        <text>nicotinate beta-D-ribonucleotide + ATP + H(+) = deamido-NAD(+) + diphosphate</text>
        <dbReference type="Rhea" id="RHEA:22860"/>
        <dbReference type="ChEBI" id="CHEBI:15378"/>
        <dbReference type="ChEBI" id="CHEBI:30616"/>
        <dbReference type="ChEBI" id="CHEBI:33019"/>
        <dbReference type="ChEBI" id="CHEBI:57502"/>
        <dbReference type="ChEBI" id="CHEBI:58437"/>
        <dbReference type="EC" id="2.7.7.18"/>
    </reaction>
</comment>
<dbReference type="FunFam" id="3.40.50.620:FF:000221">
    <property type="entry name" value="Nicotinamide/nicotinic acid mononucleotide adenylyltransferase 3"/>
    <property type="match status" value="1"/>
</dbReference>
<accession>A0AAU9XBU5</accession>
<dbReference type="PANTHER" id="PTHR12039">
    <property type="entry name" value="NICOTINAMIDE MONONUCLEOTIDE ADENYLYLTRANSFERASE"/>
    <property type="match status" value="1"/>
</dbReference>
<dbReference type="Pfam" id="PF01467">
    <property type="entry name" value="CTP_transf_like"/>
    <property type="match status" value="1"/>
</dbReference>
<feature type="domain" description="Cytidyltransferase-like" evidence="13">
    <location>
        <begin position="86"/>
        <end position="245"/>
    </location>
</feature>
<comment type="caution">
    <text evidence="14">The sequence shown here is derived from an EMBL/GenBank/DDBJ whole genome shotgun (WGS) entry which is preliminary data.</text>
</comment>
<dbReference type="GO" id="GO:0005524">
    <property type="term" value="F:ATP binding"/>
    <property type="evidence" value="ECO:0007669"/>
    <property type="project" value="UniProtKB-KW"/>
</dbReference>
<evidence type="ECO:0000256" key="2">
    <source>
        <dbReference type="ARBA" id="ARBA00004173"/>
    </source>
</evidence>
<evidence type="ECO:0000256" key="3">
    <source>
        <dbReference type="ARBA" id="ARBA00011881"/>
    </source>
</evidence>
<name>A0AAU9XBU5_9CNID</name>
<keyword evidence="10" id="KW-0496">Mitochondrion</keyword>
<dbReference type="NCBIfam" id="TIGR00482">
    <property type="entry name" value="nicotinate (nicotinamide) nucleotide adenylyltransferase"/>
    <property type="match status" value="1"/>
</dbReference>